<organism evidence="1 2">
    <name type="scientific">Clostridium sartagoforme AAU1</name>
    <dbReference type="NCBI Taxonomy" id="1202534"/>
    <lineage>
        <taxon>Bacteria</taxon>
        <taxon>Bacillati</taxon>
        <taxon>Bacillota</taxon>
        <taxon>Clostridia</taxon>
        <taxon>Eubacteriales</taxon>
        <taxon>Clostridiaceae</taxon>
        <taxon>Clostridium</taxon>
    </lineage>
</organism>
<sequence>MALSILESKRYILDNESKETLNKAIVELYDNRNLSLRNGLMIKQYLDILIREQSIRICDPKINPKEMSIIISSDIIKSKNQFLSKNIFE</sequence>
<dbReference type="Proteomes" id="UP000013988">
    <property type="component" value="Unassembled WGS sequence"/>
</dbReference>
<accession>R9C985</accession>
<name>R9C985_9CLOT</name>
<dbReference type="EMBL" id="ASRV01000119">
    <property type="protein sequence ID" value="EOR25590.1"/>
    <property type="molecule type" value="Genomic_DNA"/>
</dbReference>
<reference evidence="1 2" key="1">
    <citation type="submission" date="2013-03" db="EMBL/GenBank/DDBJ databases">
        <title>Whole genome shotgun sequencing of Clostridium sartagoforme AAU1.</title>
        <authorList>
            <person name="Joshi C.G."/>
            <person name="Duggirala S.M."/>
            <person name="Nathani N.M."/>
            <person name="Bhatt V.D."/>
            <person name="Patel A.K."/>
            <person name="Pandya P.R."/>
            <person name="KaPatel J.A."/>
        </authorList>
    </citation>
    <scope>NUCLEOTIDE SEQUENCE [LARGE SCALE GENOMIC DNA]</scope>
    <source>
        <strain evidence="1 2">AAU1</strain>
    </source>
</reference>
<dbReference type="AlphaFoldDB" id="R9C985"/>
<comment type="caution">
    <text evidence="1">The sequence shown here is derived from an EMBL/GenBank/DDBJ whole genome shotgun (WGS) entry which is preliminary data.</text>
</comment>
<protein>
    <submittedName>
        <fullName evidence="1">Stage V sporulation protein K</fullName>
    </submittedName>
</protein>
<keyword evidence="2" id="KW-1185">Reference proteome</keyword>
<dbReference type="PATRIC" id="fig|1202534.3.peg.1940"/>
<gene>
    <name evidence="1" type="ORF">A500_09745</name>
</gene>
<evidence type="ECO:0000313" key="2">
    <source>
        <dbReference type="Proteomes" id="UP000013988"/>
    </source>
</evidence>
<evidence type="ECO:0000313" key="1">
    <source>
        <dbReference type="EMBL" id="EOR25590.1"/>
    </source>
</evidence>
<proteinExistence type="predicted"/>